<evidence type="ECO:0000259" key="3">
    <source>
        <dbReference type="PROSITE" id="PS50287"/>
    </source>
</evidence>
<evidence type="ECO:0000313" key="4">
    <source>
        <dbReference type="EMBL" id="CAJ0956155.1"/>
    </source>
</evidence>
<keyword evidence="5" id="KW-1185">Reference proteome</keyword>
<evidence type="ECO:0000313" key="5">
    <source>
        <dbReference type="Proteomes" id="UP001176940"/>
    </source>
</evidence>
<dbReference type="PRINTS" id="PR00258">
    <property type="entry name" value="SPERACTRCPTR"/>
</dbReference>
<accession>A0ABN9M146</accession>
<feature type="disulfide bond" evidence="2">
    <location>
        <begin position="102"/>
        <end position="166"/>
    </location>
</feature>
<organism evidence="4 5">
    <name type="scientific">Ranitomeya imitator</name>
    <name type="common">mimic poison frog</name>
    <dbReference type="NCBI Taxonomy" id="111125"/>
    <lineage>
        <taxon>Eukaryota</taxon>
        <taxon>Metazoa</taxon>
        <taxon>Chordata</taxon>
        <taxon>Craniata</taxon>
        <taxon>Vertebrata</taxon>
        <taxon>Euteleostomi</taxon>
        <taxon>Amphibia</taxon>
        <taxon>Batrachia</taxon>
        <taxon>Anura</taxon>
        <taxon>Neobatrachia</taxon>
        <taxon>Hyloidea</taxon>
        <taxon>Dendrobatidae</taxon>
        <taxon>Dendrobatinae</taxon>
        <taxon>Ranitomeya</taxon>
    </lineage>
</organism>
<gene>
    <name evidence="4" type="ORF">RIMI_LOCUS15406133</name>
</gene>
<comment type="caution">
    <text evidence="4">The sequence shown here is derived from an EMBL/GenBank/DDBJ whole genome shotgun (WGS) entry which is preliminary data.</text>
</comment>
<feature type="domain" description="SRCR" evidence="3">
    <location>
        <begin position="77"/>
        <end position="177"/>
    </location>
</feature>
<dbReference type="PANTHER" id="PTHR48071">
    <property type="entry name" value="SRCR DOMAIN-CONTAINING PROTEIN"/>
    <property type="match status" value="1"/>
</dbReference>
<dbReference type="Proteomes" id="UP001176940">
    <property type="component" value="Unassembled WGS sequence"/>
</dbReference>
<name>A0ABN9M146_9NEOB</name>
<protein>
    <recommendedName>
        <fullName evidence="3">SRCR domain-containing protein</fullName>
    </recommendedName>
</protein>
<dbReference type="SMART" id="SM00202">
    <property type="entry name" value="SR"/>
    <property type="match status" value="1"/>
</dbReference>
<feature type="disulfide bond" evidence="2">
    <location>
        <begin position="146"/>
        <end position="156"/>
    </location>
</feature>
<evidence type="ECO:0000256" key="1">
    <source>
        <dbReference type="ARBA" id="ARBA00023157"/>
    </source>
</evidence>
<dbReference type="EMBL" id="CAUEEQ010041396">
    <property type="protein sequence ID" value="CAJ0956155.1"/>
    <property type="molecule type" value="Genomic_DNA"/>
</dbReference>
<dbReference type="Pfam" id="PF00530">
    <property type="entry name" value="SRCR"/>
    <property type="match status" value="1"/>
</dbReference>
<evidence type="ECO:0000256" key="2">
    <source>
        <dbReference type="PROSITE-ProRule" id="PRU00196"/>
    </source>
</evidence>
<dbReference type="Gene3D" id="3.10.250.10">
    <property type="entry name" value="SRCR-like domain"/>
    <property type="match status" value="1"/>
</dbReference>
<proteinExistence type="predicted"/>
<dbReference type="PROSITE" id="PS50287">
    <property type="entry name" value="SRCR_2"/>
    <property type="match status" value="1"/>
</dbReference>
<dbReference type="SUPFAM" id="SSF56487">
    <property type="entry name" value="SRCR-like"/>
    <property type="match status" value="1"/>
</dbReference>
<dbReference type="InterPro" id="IPR001190">
    <property type="entry name" value="SRCR"/>
</dbReference>
<reference evidence="4" key="1">
    <citation type="submission" date="2023-07" db="EMBL/GenBank/DDBJ databases">
        <authorList>
            <person name="Stuckert A."/>
        </authorList>
    </citation>
    <scope>NUCLEOTIDE SEQUENCE</scope>
</reference>
<dbReference type="InterPro" id="IPR036772">
    <property type="entry name" value="SRCR-like_dom_sf"/>
</dbReference>
<dbReference type="PROSITE" id="PS00420">
    <property type="entry name" value="SRCR_1"/>
    <property type="match status" value="1"/>
</dbReference>
<sequence length="179" mass="19364">MSIVNNSRQPIGGWQLNSAAGAAHTSPASDVIVECALLEGACHVERRSGVRDSELFFKGSSFDVTTKLATPPKDGSIRLVNGSHRCEGRLEIFFLLQWGTVCDDAWDLKAAKVVCRSLGCGAAMKAWGEAWYGQGTGIIFLDNVKCQGNESSLLQCSYIRWNVHNCDHSEDAGVKCGIL</sequence>
<keyword evidence="1 2" id="KW-1015">Disulfide bond</keyword>
<feature type="disulfide bond" evidence="2">
    <location>
        <begin position="115"/>
        <end position="176"/>
    </location>
</feature>
<dbReference type="PANTHER" id="PTHR48071:SF18">
    <property type="entry name" value="DELETED IN MALIGNANT BRAIN TUMORS 1 PROTEIN-RELATED"/>
    <property type="match status" value="1"/>
</dbReference>